<comment type="similarity">
    <text evidence="1">Belongs to the dynein heavy chain family.</text>
</comment>
<dbReference type="STRING" id="103827.A0A0N5CSK0"/>
<protein>
    <submittedName>
        <fullName evidence="5">AAA domain-containing protein</fullName>
    </submittedName>
</protein>
<dbReference type="InterPro" id="IPR041466">
    <property type="entry name" value="Dynein_AAA5_ext"/>
</dbReference>
<feature type="domain" description="AAA+ ATPase" evidence="2">
    <location>
        <begin position="416"/>
        <end position="566"/>
    </location>
</feature>
<name>A0A0N5CSK0_THECL</name>
<evidence type="ECO:0000313" key="4">
    <source>
        <dbReference type="Proteomes" id="UP000276776"/>
    </source>
</evidence>
<dbReference type="GO" id="GO:0045505">
    <property type="term" value="F:dynein intermediate chain binding"/>
    <property type="evidence" value="ECO:0007669"/>
    <property type="project" value="InterPro"/>
</dbReference>
<dbReference type="Pfam" id="PF07728">
    <property type="entry name" value="AAA_5"/>
    <property type="match status" value="1"/>
</dbReference>
<dbReference type="GO" id="GO:0016887">
    <property type="term" value="F:ATP hydrolysis activity"/>
    <property type="evidence" value="ECO:0007669"/>
    <property type="project" value="InterPro"/>
</dbReference>
<dbReference type="InterPro" id="IPR027417">
    <property type="entry name" value="P-loop_NTPase"/>
</dbReference>
<dbReference type="Pfam" id="PF12775">
    <property type="entry name" value="AAA_7"/>
    <property type="match status" value="1"/>
</dbReference>
<reference evidence="5" key="1">
    <citation type="submission" date="2017-02" db="UniProtKB">
        <authorList>
            <consortium name="WormBaseParasite"/>
        </authorList>
    </citation>
    <scope>IDENTIFICATION</scope>
</reference>
<dbReference type="Pfam" id="PF17852">
    <property type="entry name" value="Dynein_AAA_lid"/>
    <property type="match status" value="1"/>
</dbReference>
<dbReference type="GO" id="GO:0005524">
    <property type="term" value="F:ATP binding"/>
    <property type="evidence" value="ECO:0007669"/>
    <property type="project" value="InterPro"/>
</dbReference>
<feature type="domain" description="AAA+ ATPase" evidence="2">
    <location>
        <begin position="40"/>
        <end position="191"/>
    </location>
</feature>
<keyword evidence="4" id="KW-1185">Reference proteome</keyword>
<dbReference type="Pfam" id="PF12780">
    <property type="entry name" value="AAA_8"/>
    <property type="match status" value="1"/>
</dbReference>
<dbReference type="CDD" id="cd00009">
    <property type="entry name" value="AAA"/>
    <property type="match status" value="2"/>
</dbReference>
<dbReference type="PANTHER" id="PTHR46532">
    <property type="entry name" value="MALE FERTILITY FACTOR KL5"/>
    <property type="match status" value="1"/>
</dbReference>
<accession>A0A0N5CSK0</accession>
<dbReference type="OrthoDB" id="5835872at2759"/>
<dbReference type="OMA" id="WIHESTR"/>
<dbReference type="PANTHER" id="PTHR46532:SF13">
    <property type="entry name" value="CYTOPLASMIC DYNEIN 1 HEAVY CHAIN 1"/>
    <property type="match status" value="1"/>
</dbReference>
<dbReference type="InterPro" id="IPR054354">
    <property type="entry name" value="DYNC2H1-like_lid"/>
</dbReference>
<dbReference type="InterPro" id="IPR024317">
    <property type="entry name" value="Dynein_heavy_chain_D4_dom"/>
</dbReference>
<dbReference type="WBParaSite" id="TCLT_0000320301-mRNA-1">
    <property type="protein sequence ID" value="TCLT_0000320301-mRNA-1"/>
    <property type="gene ID" value="TCLT_0000320301"/>
</dbReference>
<dbReference type="GO" id="GO:0007018">
    <property type="term" value="P:microtubule-based movement"/>
    <property type="evidence" value="ECO:0007669"/>
    <property type="project" value="InterPro"/>
</dbReference>
<dbReference type="AlphaFoldDB" id="A0A0N5CSK0"/>
<evidence type="ECO:0000313" key="3">
    <source>
        <dbReference type="EMBL" id="VDM99554.1"/>
    </source>
</evidence>
<dbReference type="GO" id="GO:0005858">
    <property type="term" value="C:axonemal dynein complex"/>
    <property type="evidence" value="ECO:0007669"/>
    <property type="project" value="TreeGrafter"/>
</dbReference>
<proteinExistence type="inferred from homology"/>
<dbReference type="Gene3D" id="1.20.920.30">
    <property type="match status" value="1"/>
</dbReference>
<dbReference type="FunFam" id="1.10.472.130:FF:000002">
    <property type="entry name" value="Cytoplasmic dynein heavy chain 1"/>
    <property type="match status" value="1"/>
</dbReference>
<gene>
    <name evidence="3" type="ORF">TCLT_LOCUS3201</name>
</gene>
<dbReference type="FunFam" id="1.20.920.30:FF:000001">
    <property type="entry name" value="Cytoplasmic dynein heavy chain 1"/>
    <property type="match status" value="1"/>
</dbReference>
<dbReference type="FunFam" id="3.40.50.300:FF:000517">
    <property type="entry name" value="Cytoplasmic dynein heavy chain 1"/>
    <property type="match status" value="1"/>
</dbReference>
<dbReference type="Gene3D" id="3.40.50.300">
    <property type="entry name" value="P-loop containing nucleotide triphosphate hydrolases"/>
    <property type="match status" value="2"/>
</dbReference>
<dbReference type="InterPro" id="IPR026983">
    <property type="entry name" value="DHC"/>
</dbReference>
<feature type="domain" description="AAA+ ATPase" evidence="2">
    <location>
        <begin position="759"/>
        <end position="846"/>
    </location>
</feature>
<dbReference type="SUPFAM" id="SSF52540">
    <property type="entry name" value="P-loop containing nucleoside triphosphate hydrolases"/>
    <property type="match status" value="3"/>
</dbReference>
<sequence>LRAEIAKVCDQSLLCQSSTPGELGSTWLKKVLELFQITNLNHGLMLVGGSGSGKTTAWKVLLKALERLEGVEGVAHVIDAKVMSKDALYGVLDPNTREWTDGLFTHIIRKIIDNVRGETSRRQWIIFDGDVDPEWVENLNSVLDDNKLLTLPNGERLGIPPNVRIIFEVADLKYATLATVSRCGMIWFSQEMVTCEMLFDNFLKRLRNVRLDIEQSIDILSMKVAPEEGTTPEAERVINLQRKCAHYLAQHMSADALVPTTLKYAITELDHIMVPTQQRMISSFFSMMNYAVRQLINYENAHPDFPMPVIKDEEIESYITRVMLVNIVWAFSGDSRWKSRQQLSDFVRQSSTLPLPPNATLPIIDYEVALSGEWSQWTSKVPKMEVEAHRVAAADLVIPTIDTVRHEMLLNTWLSEHKPLVLCGPPGSGKTMTLLSALRSLQDMDVVSVNFSSSTTPELLMRTFDHYCEYRRTPNGVVLAPVQISRWLVIFCDEINLPSPDKYGTQRVISFLRQLVEMNGFYRLSDQTWVSLERIQFVGACNPPTDPGRHPLSLRFLRYVPVVYVDYPGQTSLLQIYGTFNRAMLRSAPSVRSFSEPLTNAMVDFYLQSQEHFTQDEQPHYIYSPRELTRWVRGISEAITPLDSVCPEALVRLWAHEALRLFQDRLVRDDEREWTDQLLDSVAEKYFGASCDLKRALERPMLYSCWLTKHYLPVSKEQLKEYVTARLRSFYEEELDVQLVLFDQMLDHVLRIDRIYRQPQGHLLLIGTSGSGKTTLSRFVAWINGLSVFQLKVHSKYTAADFDEDMRTVLRRAGCKNEKICFIMDESNMLDTGFLERLNTLLANGE</sequence>
<dbReference type="GO" id="GO:0051959">
    <property type="term" value="F:dynein light intermediate chain binding"/>
    <property type="evidence" value="ECO:0007669"/>
    <property type="project" value="InterPro"/>
</dbReference>
<reference evidence="3 4" key="2">
    <citation type="submission" date="2018-11" db="EMBL/GenBank/DDBJ databases">
        <authorList>
            <consortium name="Pathogen Informatics"/>
        </authorList>
    </citation>
    <scope>NUCLEOTIDE SEQUENCE [LARGE SCALE GENOMIC DNA]</scope>
</reference>
<evidence type="ECO:0000259" key="2">
    <source>
        <dbReference type="SMART" id="SM00382"/>
    </source>
</evidence>
<dbReference type="Gene3D" id="1.10.472.130">
    <property type="match status" value="1"/>
</dbReference>
<dbReference type="EMBL" id="UYYF01001113">
    <property type="protein sequence ID" value="VDM99554.1"/>
    <property type="molecule type" value="Genomic_DNA"/>
</dbReference>
<organism evidence="5">
    <name type="scientific">Thelazia callipaeda</name>
    <name type="common">Oriental eyeworm</name>
    <name type="synonym">Parasitic nematode</name>
    <dbReference type="NCBI Taxonomy" id="103827"/>
    <lineage>
        <taxon>Eukaryota</taxon>
        <taxon>Metazoa</taxon>
        <taxon>Ecdysozoa</taxon>
        <taxon>Nematoda</taxon>
        <taxon>Chromadorea</taxon>
        <taxon>Rhabditida</taxon>
        <taxon>Spirurina</taxon>
        <taxon>Spiruromorpha</taxon>
        <taxon>Thelazioidea</taxon>
        <taxon>Thelaziidae</taxon>
        <taxon>Thelazia</taxon>
    </lineage>
</organism>
<evidence type="ECO:0000313" key="5">
    <source>
        <dbReference type="WBParaSite" id="TCLT_0000320301-mRNA-1"/>
    </source>
</evidence>
<dbReference type="SMART" id="SM00382">
    <property type="entry name" value="AAA"/>
    <property type="match status" value="3"/>
</dbReference>
<dbReference type="InterPro" id="IPR003593">
    <property type="entry name" value="AAA+_ATPase"/>
</dbReference>
<dbReference type="Pfam" id="PF22597">
    <property type="entry name" value="DYN_lid"/>
    <property type="match status" value="1"/>
</dbReference>
<dbReference type="InterPro" id="IPR011704">
    <property type="entry name" value="ATPase_dyneun-rel_AAA"/>
</dbReference>
<dbReference type="Proteomes" id="UP000276776">
    <property type="component" value="Unassembled WGS sequence"/>
</dbReference>
<evidence type="ECO:0000256" key="1">
    <source>
        <dbReference type="ARBA" id="ARBA00008887"/>
    </source>
</evidence>